<feature type="transmembrane region" description="Helical" evidence="2">
    <location>
        <begin position="86"/>
        <end position="105"/>
    </location>
</feature>
<proteinExistence type="predicted"/>
<dbReference type="Proteomes" id="UP000806528">
    <property type="component" value="Unassembled WGS sequence"/>
</dbReference>
<dbReference type="RefSeq" id="WP_193123824.1">
    <property type="nucleotide sequence ID" value="NZ_JADBGI010000022.1"/>
</dbReference>
<evidence type="ECO:0000256" key="1">
    <source>
        <dbReference type="SAM" id="MobiDB-lite"/>
    </source>
</evidence>
<dbReference type="InterPro" id="IPR011047">
    <property type="entry name" value="Quinoprotein_ADH-like_sf"/>
</dbReference>
<feature type="transmembrane region" description="Helical" evidence="2">
    <location>
        <begin position="117"/>
        <end position="135"/>
    </location>
</feature>
<feature type="region of interest" description="Disordered" evidence="1">
    <location>
        <begin position="552"/>
        <end position="571"/>
    </location>
</feature>
<protein>
    <submittedName>
        <fullName evidence="3">PQQ-binding-like beta-propeller repeat protein</fullName>
    </submittedName>
</protein>
<dbReference type="Gene3D" id="2.130.10.10">
    <property type="entry name" value="YVTN repeat-like/Quinoprotein amine dehydrogenase"/>
    <property type="match status" value="1"/>
</dbReference>
<sequence>MRAAIAWVGLGLIAGALVWAVVAAVLYSHHALYVEDEQADAAARAVMVLLFSCTIGCVILGFGVRWTERDAEPEPESEPEPMVRQLVYLVGLLLVAAFIAFPNLLTDGFAQLITARLQVWLATGAVWLGFLLFMLSGRRPSPRPLVVTFSAFLPGALVVFLAGALVHIVPYPEVHHSTADAPGDPAPVPDAVSEVGWTWEPEPEVSLERVEEGVHGPLVVLSDGVVSLDGTDGSEVWSFRRHADEDVEVVVGEQHVFVSYRPFDAGETEGEEEVAFTETFDLATGEPVPGHEREADAVHGDPDVNTDHVVRFPGQVVRDHWPDSGSPAELQALEVGSGRELWTAPLHEHEGQDCLHRGPTELYGAVVMTEQCMDEEDRDHPDLGAAFSQEGLKTESIVTAFDPESGKELWQRRWTGAESRMGSHARPGGHTAEGASPVILVDPTFRRFAAVLDPATGEDAVTLPADVDDPDNWFRGFAGADSDGATYLVERADRRTEFERVNVQGEVVATIDPGRGLDRRDESSVALNEMVLFSSAVESRPTVVARSFDNPEVDGLIPLESPNDRDSDVDLLPVPGAVAASVERDGSVSGLVP</sequence>
<evidence type="ECO:0000313" key="4">
    <source>
        <dbReference type="Proteomes" id="UP000806528"/>
    </source>
</evidence>
<name>A0ABR9PBK7_9ACTN</name>
<dbReference type="EMBL" id="JADBGI010000022">
    <property type="protein sequence ID" value="MBE3001225.1"/>
    <property type="molecule type" value="Genomic_DNA"/>
</dbReference>
<reference evidence="3 4" key="1">
    <citation type="submission" date="2020-09" db="EMBL/GenBank/DDBJ databases">
        <title>Diversity and distribution of actinomycetes associated with coral in the coast of Hainan.</title>
        <authorList>
            <person name="Li F."/>
        </authorList>
    </citation>
    <scope>NUCLEOTIDE SEQUENCE [LARGE SCALE GENOMIC DNA]</scope>
    <source>
        <strain evidence="3 4">HNM0947</strain>
    </source>
</reference>
<comment type="caution">
    <text evidence="3">The sequence shown here is derived from an EMBL/GenBank/DDBJ whole genome shotgun (WGS) entry which is preliminary data.</text>
</comment>
<feature type="transmembrane region" description="Helical" evidence="2">
    <location>
        <begin position="47"/>
        <end position="66"/>
    </location>
</feature>
<accession>A0ABR9PBK7</accession>
<evidence type="ECO:0000256" key="2">
    <source>
        <dbReference type="SAM" id="Phobius"/>
    </source>
</evidence>
<dbReference type="InterPro" id="IPR015943">
    <property type="entry name" value="WD40/YVTN_repeat-like_dom_sf"/>
</dbReference>
<keyword evidence="2" id="KW-0472">Membrane</keyword>
<organism evidence="3 4">
    <name type="scientific">Nocardiopsis coralli</name>
    <dbReference type="NCBI Taxonomy" id="2772213"/>
    <lineage>
        <taxon>Bacteria</taxon>
        <taxon>Bacillati</taxon>
        <taxon>Actinomycetota</taxon>
        <taxon>Actinomycetes</taxon>
        <taxon>Streptosporangiales</taxon>
        <taxon>Nocardiopsidaceae</taxon>
        <taxon>Nocardiopsis</taxon>
    </lineage>
</organism>
<dbReference type="SUPFAM" id="SSF50998">
    <property type="entry name" value="Quinoprotein alcohol dehydrogenase-like"/>
    <property type="match status" value="1"/>
</dbReference>
<keyword evidence="2" id="KW-0812">Transmembrane</keyword>
<keyword evidence="2" id="KW-1133">Transmembrane helix</keyword>
<evidence type="ECO:0000313" key="3">
    <source>
        <dbReference type="EMBL" id="MBE3001225.1"/>
    </source>
</evidence>
<keyword evidence="4" id="KW-1185">Reference proteome</keyword>
<feature type="transmembrane region" description="Helical" evidence="2">
    <location>
        <begin position="147"/>
        <end position="169"/>
    </location>
</feature>
<gene>
    <name evidence="3" type="ORF">IDM40_21380</name>
</gene>